<dbReference type="SUPFAM" id="SSF81321">
    <property type="entry name" value="Family A G protein-coupled receptor-like"/>
    <property type="match status" value="1"/>
</dbReference>
<evidence type="ECO:0000256" key="6">
    <source>
        <dbReference type="ARBA" id="ARBA00023136"/>
    </source>
</evidence>
<keyword evidence="5" id="KW-0297">G-protein coupled receptor</keyword>
<sequence length="404" mass="44599">MDNASSLVLPTAPTDYGPALSRPDVGMTINSILKIIFYTSVMLLGISGNSLILRVYGSKPQKTSTHVFILGLAWFDLMVCIHRVYNLGFFAVILLGRKLPSFFKAIEIASLINVYASVIVTGAIAVERYDCVCRPRRRLLNPRRAKLVVLGSWLAAAAVCVPFTINKISSSLTATKTSLTFQLVLFMAVLLVIAVCYGKVYQTIRKHLKINAFRSQGLRTNRSADANTTTRRGNNSIGTSINTLAAQISTDTERVSGRLQPSSSNTTLAVAVVAGPSTSTTPTDAAGDLQPVGRDDEHQPAILQPQAARDIPNDRTVTLQQKTTRMLFITSVVFLITWLPYWLYVAVALHKYNGADIDDNVLVVMYNCTLFVYINNVVNPLIYGLSNRRFRKDCFEVLRKLKPF</sequence>
<feature type="transmembrane region" description="Helical" evidence="9">
    <location>
        <begin position="177"/>
        <end position="197"/>
    </location>
</feature>
<evidence type="ECO:0000256" key="5">
    <source>
        <dbReference type="ARBA" id="ARBA00023040"/>
    </source>
</evidence>
<evidence type="ECO:0000256" key="4">
    <source>
        <dbReference type="ARBA" id="ARBA00022989"/>
    </source>
</evidence>
<keyword evidence="4 9" id="KW-1133">Transmembrane helix</keyword>
<keyword evidence="6 9" id="KW-0472">Membrane</keyword>
<dbReference type="CDD" id="cd00637">
    <property type="entry name" value="7tm_classA_rhodopsin-like"/>
    <property type="match status" value="1"/>
</dbReference>
<evidence type="ECO:0000256" key="3">
    <source>
        <dbReference type="ARBA" id="ARBA00022692"/>
    </source>
</evidence>
<keyword evidence="3 9" id="KW-0812">Transmembrane</keyword>
<dbReference type="OrthoDB" id="6109871at2759"/>
<dbReference type="AlphaFoldDB" id="A0A8B7YZR1"/>
<feature type="transmembrane region" description="Helical" evidence="9">
    <location>
        <begin position="105"/>
        <end position="126"/>
    </location>
</feature>
<evidence type="ECO:0000256" key="2">
    <source>
        <dbReference type="ARBA" id="ARBA00022475"/>
    </source>
</evidence>
<evidence type="ECO:0000313" key="11">
    <source>
        <dbReference type="Proteomes" id="UP000694845"/>
    </source>
</evidence>
<dbReference type="PROSITE" id="PS50262">
    <property type="entry name" value="G_PROTEIN_RECEP_F1_2"/>
    <property type="match status" value="1"/>
</dbReference>
<dbReference type="PANTHER" id="PTHR24230:SF0">
    <property type="entry name" value="G-PROTEIN COUPLED RECEPTORS FAMILY 1 PROFILE DOMAIN-CONTAINING PROTEIN"/>
    <property type="match status" value="1"/>
</dbReference>
<proteinExistence type="predicted"/>
<reference evidence="12" key="1">
    <citation type="submission" date="2025-08" db="UniProtKB">
        <authorList>
            <consortium name="RefSeq"/>
        </authorList>
    </citation>
    <scope>IDENTIFICATION</scope>
</reference>
<dbReference type="GO" id="GO:0007218">
    <property type="term" value="P:neuropeptide signaling pathway"/>
    <property type="evidence" value="ECO:0007669"/>
    <property type="project" value="TreeGrafter"/>
</dbReference>
<keyword evidence="11" id="KW-1185">Reference proteome</keyword>
<feature type="transmembrane region" description="Helical" evidence="9">
    <location>
        <begin position="326"/>
        <end position="344"/>
    </location>
</feature>
<dbReference type="GO" id="GO:0005886">
    <property type="term" value="C:plasma membrane"/>
    <property type="evidence" value="ECO:0007669"/>
    <property type="project" value="UniProtKB-SubCell"/>
</dbReference>
<dbReference type="PRINTS" id="PR00237">
    <property type="entry name" value="GPCRRHODOPSN"/>
</dbReference>
<dbReference type="InterPro" id="IPR017452">
    <property type="entry name" value="GPCR_Rhodpsn_7TM"/>
</dbReference>
<organism evidence="11 12">
    <name type="scientific">Acanthaster planci</name>
    <name type="common">Crown-of-thorns starfish</name>
    <dbReference type="NCBI Taxonomy" id="133434"/>
    <lineage>
        <taxon>Eukaryota</taxon>
        <taxon>Metazoa</taxon>
        <taxon>Echinodermata</taxon>
        <taxon>Eleutherozoa</taxon>
        <taxon>Asterozoa</taxon>
        <taxon>Asteroidea</taxon>
        <taxon>Valvatacea</taxon>
        <taxon>Valvatida</taxon>
        <taxon>Acanthasteridae</taxon>
        <taxon>Acanthaster</taxon>
    </lineage>
</organism>
<dbReference type="SMART" id="SM01381">
    <property type="entry name" value="7TM_GPCR_Srsx"/>
    <property type="match status" value="1"/>
</dbReference>
<name>A0A8B7YZR1_ACAPL</name>
<dbReference type="RefSeq" id="XP_022098838.1">
    <property type="nucleotide sequence ID" value="XM_022243146.1"/>
</dbReference>
<feature type="transmembrane region" description="Helical" evidence="9">
    <location>
        <begin position="364"/>
        <end position="383"/>
    </location>
</feature>
<evidence type="ECO:0000259" key="10">
    <source>
        <dbReference type="PROSITE" id="PS50262"/>
    </source>
</evidence>
<evidence type="ECO:0000256" key="1">
    <source>
        <dbReference type="ARBA" id="ARBA00004651"/>
    </source>
</evidence>
<feature type="transmembrane region" description="Helical" evidence="9">
    <location>
        <begin position="147"/>
        <end position="165"/>
    </location>
</feature>
<accession>A0A8B7YZR1</accession>
<evidence type="ECO:0000256" key="9">
    <source>
        <dbReference type="SAM" id="Phobius"/>
    </source>
</evidence>
<dbReference type="GeneID" id="110983686"/>
<feature type="domain" description="G-protein coupled receptors family 1 profile" evidence="10">
    <location>
        <begin position="48"/>
        <end position="383"/>
    </location>
</feature>
<dbReference type="Proteomes" id="UP000694845">
    <property type="component" value="Unplaced"/>
</dbReference>
<evidence type="ECO:0000313" key="12">
    <source>
        <dbReference type="RefSeq" id="XP_022098838.1"/>
    </source>
</evidence>
<feature type="transmembrane region" description="Helical" evidence="9">
    <location>
        <begin position="67"/>
        <end position="85"/>
    </location>
</feature>
<protein>
    <submittedName>
        <fullName evidence="12">Gastrin/cholecystokinin type B receptor-like</fullName>
    </submittedName>
</protein>
<evidence type="ECO:0000256" key="8">
    <source>
        <dbReference type="ARBA" id="ARBA00023224"/>
    </source>
</evidence>
<dbReference type="InterPro" id="IPR000276">
    <property type="entry name" value="GPCR_Rhodpsn"/>
</dbReference>
<comment type="subcellular location">
    <subcellularLocation>
        <location evidence="1">Cell membrane</location>
        <topology evidence="1">Multi-pass membrane protein</topology>
    </subcellularLocation>
</comment>
<feature type="transmembrane region" description="Helical" evidence="9">
    <location>
        <begin position="35"/>
        <end position="55"/>
    </location>
</feature>
<evidence type="ECO:0000256" key="7">
    <source>
        <dbReference type="ARBA" id="ARBA00023170"/>
    </source>
</evidence>
<keyword evidence="7" id="KW-0675">Receptor</keyword>
<dbReference type="Pfam" id="PF00001">
    <property type="entry name" value="7tm_1"/>
    <property type="match status" value="1"/>
</dbReference>
<dbReference type="GO" id="GO:0008528">
    <property type="term" value="F:G protein-coupled peptide receptor activity"/>
    <property type="evidence" value="ECO:0007669"/>
    <property type="project" value="TreeGrafter"/>
</dbReference>
<keyword evidence="8" id="KW-0807">Transducer</keyword>
<gene>
    <name evidence="12" type="primary">LOC110983686</name>
</gene>
<dbReference type="PANTHER" id="PTHR24230">
    <property type="entry name" value="G-PROTEIN COUPLED RECEPTOR"/>
    <property type="match status" value="1"/>
</dbReference>
<dbReference type="OMA" id="YITIRNH"/>
<dbReference type="Gene3D" id="1.20.1070.10">
    <property type="entry name" value="Rhodopsin 7-helix transmembrane proteins"/>
    <property type="match status" value="1"/>
</dbReference>
<keyword evidence="2" id="KW-1003">Cell membrane</keyword>
<dbReference type="KEGG" id="aplc:110983686"/>